<dbReference type="GO" id="GO:0016020">
    <property type="term" value="C:membrane"/>
    <property type="evidence" value="ECO:0007669"/>
    <property type="project" value="UniProtKB-SubCell"/>
</dbReference>
<feature type="chain" id="PRO_5003193374" evidence="6">
    <location>
        <begin position="20"/>
        <end position="240"/>
    </location>
</feature>
<reference evidence="7" key="1">
    <citation type="journal article" date="2010" name="Science">
        <title>Plasticity of animal genome architecture unmasked by rapid evolution of a pelagic tunicate.</title>
        <authorList>
            <person name="Denoeud F."/>
            <person name="Henriet S."/>
            <person name="Mungpakdee S."/>
            <person name="Aury J.M."/>
            <person name="Da Silva C."/>
            <person name="Brinkmann H."/>
            <person name="Mikhaleva J."/>
            <person name="Olsen L.C."/>
            <person name="Jubin C."/>
            <person name="Canestro C."/>
            <person name="Bouquet J.M."/>
            <person name="Danks G."/>
            <person name="Poulain J."/>
            <person name="Campsteijn C."/>
            <person name="Adamski M."/>
            <person name="Cross I."/>
            <person name="Yadetie F."/>
            <person name="Muffato M."/>
            <person name="Louis A."/>
            <person name="Butcher S."/>
            <person name="Tsagkogeorga G."/>
            <person name="Konrad A."/>
            <person name="Singh S."/>
            <person name="Jensen M.F."/>
            <person name="Cong E.H."/>
            <person name="Eikeseth-Otteraa H."/>
            <person name="Noel B."/>
            <person name="Anthouard V."/>
            <person name="Porcel B.M."/>
            <person name="Kachouri-Lafond R."/>
            <person name="Nishino A."/>
            <person name="Ugolini M."/>
            <person name="Chourrout P."/>
            <person name="Nishida H."/>
            <person name="Aasland R."/>
            <person name="Huzurbazar S."/>
            <person name="Westhof E."/>
            <person name="Delsuc F."/>
            <person name="Lehrach H."/>
            <person name="Reinhardt R."/>
            <person name="Weissenbach J."/>
            <person name="Roy S.W."/>
            <person name="Artiguenave F."/>
            <person name="Postlethwait J.H."/>
            <person name="Manak J.R."/>
            <person name="Thompson E.M."/>
            <person name="Jaillon O."/>
            <person name="Du Pasquier L."/>
            <person name="Boudinot P."/>
            <person name="Liberles D.A."/>
            <person name="Volff J.N."/>
            <person name="Philippe H."/>
            <person name="Lenhard B."/>
            <person name="Roest Crollius H."/>
            <person name="Wincker P."/>
            <person name="Chourrout D."/>
        </authorList>
    </citation>
    <scope>NUCLEOTIDE SEQUENCE [LARGE SCALE GENOMIC DNA]</scope>
</reference>
<dbReference type="EMBL" id="FN653456">
    <property type="protein sequence ID" value="CBY15256.1"/>
    <property type="molecule type" value="Genomic_DNA"/>
</dbReference>
<proteinExistence type="predicted"/>
<feature type="transmembrane region" description="Helical" evidence="5">
    <location>
        <begin position="166"/>
        <end position="186"/>
    </location>
</feature>
<evidence type="ECO:0000256" key="4">
    <source>
        <dbReference type="ARBA" id="ARBA00023136"/>
    </source>
</evidence>
<dbReference type="OrthoDB" id="10133924at2759"/>
<dbReference type="PANTHER" id="PTHR11040:SF140">
    <property type="entry name" value="ZRT (ZRT), IRT- (IRT-) LIKE PROTEIN TRANSPORTER"/>
    <property type="match status" value="1"/>
</dbReference>
<feature type="transmembrane region" description="Helical" evidence="5">
    <location>
        <begin position="112"/>
        <end position="133"/>
    </location>
</feature>
<dbReference type="GO" id="GO:0005385">
    <property type="term" value="F:zinc ion transmembrane transporter activity"/>
    <property type="evidence" value="ECO:0007669"/>
    <property type="project" value="TreeGrafter"/>
</dbReference>
<evidence type="ECO:0000256" key="5">
    <source>
        <dbReference type="SAM" id="Phobius"/>
    </source>
</evidence>
<evidence type="ECO:0000313" key="8">
    <source>
        <dbReference type="Proteomes" id="UP000001307"/>
    </source>
</evidence>
<dbReference type="PANTHER" id="PTHR11040">
    <property type="entry name" value="ZINC/IRON TRANSPORTER"/>
    <property type="match status" value="1"/>
</dbReference>
<gene>
    <name evidence="7" type="ORF">GSOID_T00012152001</name>
</gene>
<accession>E4Y044</accession>
<evidence type="ECO:0000256" key="1">
    <source>
        <dbReference type="ARBA" id="ARBA00004141"/>
    </source>
</evidence>
<name>E4Y044_OIKDI</name>
<evidence type="ECO:0000256" key="3">
    <source>
        <dbReference type="ARBA" id="ARBA00022989"/>
    </source>
</evidence>
<keyword evidence="2 5" id="KW-0812">Transmembrane</keyword>
<dbReference type="InParanoid" id="E4Y044"/>
<protein>
    <submittedName>
        <fullName evidence="7">Uncharacterized protein</fullName>
    </submittedName>
</protein>
<feature type="signal peptide" evidence="6">
    <location>
        <begin position="1"/>
        <end position="19"/>
    </location>
</feature>
<dbReference type="Proteomes" id="UP000001307">
    <property type="component" value="Unassembled WGS sequence"/>
</dbReference>
<dbReference type="InterPro" id="IPR003689">
    <property type="entry name" value="ZIP"/>
</dbReference>
<evidence type="ECO:0000256" key="6">
    <source>
        <dbReference type="SAM" id="SignalP"/>
    </source>
</evidence>
<organism evidence="7">
    <name type="scientific">Oikopleura dioica</name>
    <name type="common">Tunicate</name>
    <dbReference type="NCBI Taxonomy" id="34765"/>
    <lineage>
        <taxon>Eukaryota</taxon>
        <taxon>Metazoa</taxon>
        <taxon>Chordata</taxon>
        <taxon>Tunicata</taxon>
        <taxon>Appendicularia</taxon>
        <taxon>Copelata</taxon>
        <taxon>Oikopleuridae</taxon>
        <taxon>Oikopleura</taxon>
    </lineage>
</organism>
<evidence type="ECO:0000256" key="2">
    <source>
        <dbReference type="ARBA" id="ARBA00022692"/>
    </source>
</evidence>
<keyword evidence="8" id="KW-1185">Reference proteome</keyword>
<evidence type="ECO:0000313" key="7">
    <source>
        <dbReference type="EMBL" id="CBY15256.1"/>
    </source>
</evidence>
<dbReference type="AlphaFoldDB" id="E4Y044"/>
<dbReference type="Pfam" id="PF02535">
    <property type="entry name" value="Zip"/>
    <property type="match status" value="1"/>
</dbReference>
<keyword evidence="6" id="KW-0732">Signal</keyword>
<keyword evidence="3 5" id="KW-1133">Transmembrane helix</keyword>
<feature type="transmembrane region" description="Helical" evidence="5">
    <location>
        <begin position="198"/>
        <end position="215"/>
    </location>
</feature>
<feature type="transmembrane region" description="Helical" evidence="5">
    <location>
        <begin position="140"/>
        <end position="160"/>
    </location>
</feature>
<sequence length="240" mass="26093">MFLFICGIFFVAIIDDITQKIVGCFISANKRRPSCRNLLSESNENEEALSDSSACCSNESIEMRARVRFQVEEPDENAPTRKATKLIIGLSIHSCLTGLTVGMMGAGLHTGLIALIPHKAAVLFLLSSMLIDVKKGPRTALIITFSLALPLGLIAAALVSSHTTDTWTIIILEAIGAGAVMQVAIFEMLPEALTKPHRLMKIFTAFFGALLIAFIQTTHGEHGEHGEEHHLETVHGDDHH</sequence>
<comment type="subcellular location">
    <subcellularLocation>
        <location evidence="1">Membrane</location>
        <topology evidence="1">Multi-pass membrane protein</topology>
    </subcellularLocation>
</comment>
<keyword evidence="4 5" id="KW-0472">Membrane</keyword>